<dbReference type="EMBL" id="GBRH01257205">
    <property type="protein sequence ID" value="JAD40690.1"/>
    <property type="molecule type" value="Transcribed_RNA"/>
</dbReference>
<keyword evidence="1" id="KW-0812">Transmembrane</keyword>
<sequence length="43" mass="5111">MCLCLWVDWLPFVLVFSFMDEASFVVVLFFNPKKLSFLVRLIP</sequence>
<protein>
    <submittedName>
        <fullName evidence="2">Uncharacterized protein</fullName>
    </submittedName>
</protein>
<feature type="transmembrane region" description="Helical" evidence="1">
    <location>
        <begin position="12"/>
        <end position="30"/>
    </location>
</feature>
<reference evidence="2" key="1">
    <citation type="submission" date="2014-09" db="EMBL/GenBank/DDBJ databases">
        <authorList>
            <person name="Magalhaes I.L.F."/>
            <person name="Oliveira U."/>
            <person name="Santos F.R."/>
            <person name="Vidigal T.H.D.A."/>
            <person name="Brescovit A.D."/>
            <person name="Santos A.J."/>
        </authorList>
    </citation>
    <scope>NUCLEOTIDE SEQUENCE</scope>
    <source>
        <tissue evidence="2">Shoot tissue taken approximately 20 cm above the soil surface</tissue>
    </source>
</reference>
<evidence type="ECO:0000256" key="1">
    <source>
        <dbReference type="SAM" id="Phobius"/>
    </source>
</evidence>
<proteinExistence type="predicted"/>
<dbReference type="AlphaFoldDB" id="A0A0A8ZVA4"/>
<name>A0A0A8ZVA4_ARUDO</name>
<evidence type="ECO:0000313" key="2">
    <source>
        <dbReference type="EMBL" id="JAD40690.1"/>
    </source>
</evidence>
<keyword evidence="1" id="KW-1133">Transmembrane helix</keyword>
<accession>A0A0A8ZVA4</accession>
<reference evidence="2" key="2">
    <citation type="journal article" date="2015" name="Data Brief">
        <title>Shoot transcriptome of the giant reed, Arundo donax.</title>
        <authorList>
            <person name="Barrero R.A."/>
            <person name="Guerrero F.D."/>
            <person name="Moolhuijzen P."/>
            <person name="Goolsby J.A."/>
            <person name="Tidwell J."/>
            <person name="Bellgard S.E."/>
            <person name="Bellgard M.I."/>
        </authorList>
    </citation>
    <scope>NUCLEOTIDE SEQUENCE</scope>
    <source>
        <tissue evidence="2">Shoot tissue taken approximately 20 cm above the soil surface</tissue>
    </source>
</reference>
<keyword evidence="1" id="KW-0472">Membrane</keyword>
<organism evidence="2">
    <name type="scientific">Arundo donax</name>
    <name type="common">Giant reed</name>
    <name type="synonym">Donax arundinaceus</name>
    <dbReference type="NCBI Taxonomy" id="35708"/>
    <lineage>
        <taxon>Eukaryota</taxon>
        <taxon>Viridiplantae</taxon>
        <taxon>Streptophyta</taxon>
        <taxon>Embryophyta</taxon>
        <taxon>Tracheophyta</taxon>
        <taxon>Spermatophyta</taxon>
        <taxon>Magnoliopsida</taxon>
        <taxon>Liliopsida</taxon>
        <taxon>Poales</taxon>
        <taxon>Poaceae</taxon>
        <taxon>PACMAD clade</taxon>
        <taxon>Arundinoideae</taxon>
        <taxon>Arundineae</taxon>
        <taxon>Arundo</taxon>
    </lineage>
</organism>